<proteinExistence type="predicted"/>
<keyword evidence="4" id="KW-1133">Transmembrane helix</keyword>
<dbReference type="Pfam" id="PF15188">
    <property type="entry name" value="CCDC-167"/>
    <property type="match status" value="1"/>
</dbReference>
<reference evidence="7 8" key="1">
    <citation type="submission" date="2024-06" db="EMBL/GenBank/DDBJ databases">
        <authorList>
            <person name="Pan Q."/>
            <person name="Wen M."/>
            <person name="Jouanno E."/>
            <person name="Zahm M."/>
            <person name="Klopp C."/>
            <person name="Cabau C."/>
            <person name="Louis A."/>
            <person name="Berthelot C."/>
            <person name="Parey E."/>
            <person name="Roest Crollius H."/>
            <person name="Montfort J."/>
            <person name="Robinson-Rechavi M."/>
            <person name="Bouchez O."/>
            <person name="Lampietro C."/>
            <person name="Lopez Roques C."/>
            <person name="Donnadieu C."/>
            <person name="Postlethwait J."/>
            <person name="Bobe J."/>
            <person name="Verreycken H."/>
            <person name="Guiguen Y."/>
        </authorList>
    </citation>
    <scope>NUCLEOTIDE SEQUENCE [LARGE SCALE GENOMIC DNA]</scope>
    <source>
        <strain evidence="7">Up_M1</strain>
        <tissue evidence="7">Testis</tissue>
    </source>
</reference>
<evidence type="ECO:0000256" key="6">
    <source>
        <dbReference type="ARBA" id="ARBA00023136"/>
    </source>
</evidence>
<gene>
    <name evidence="7" type="ORF">UPYG_G00257380</name>
</gene>
<dbReference type="Proteomes" id="UP001557470">
    <property type="component" value="Unassembled WGS sequence"/>
</dbReference>
<keyword evidence="6" id="KW-0472">Membrane</keyword>
<keyword evidence="8" id="KW-1185">Reference proteome</keyword>
<accession>A0ABD0W8M5</accession>
<evidence type="ECO:0000256" key="1">
    <source>
        <dbReference type="ARBA" id="ARBA00004167"/>
    </source>
</evidence>
<dbReference type="PANTHER" id="PTHR31759:SF1">
    <property type="entry name" value="COILED-COIL DOMAIN-CONTAINING PROTEIN 167"/>
    <property type="match status" value="1"/>
</dbReference>
<keyword evidence="3" id="KW-0812">Transmembrane</keyword>
<keyword evidence="5" id="KW-0175">Coiled coil</keyword>
<name>A0ABD0W8M5_UMBPY</name>
<organism evidence="7 8">
    <name type="scientific">Umbra pygmaea</name>
    <name type="common">Eastern mudminnow</name>
    <dbReference type="NCBI Taxonomy" id="75934"/>
    <lineage>
        <taxon>Eukaryota</taxon>
        <taxon>Metazoa</taxon>
        <taxon>Chordata</taxon>
        <taxon>Craniata</taxon>
        <taxon>Vertebrata</taxon>
        <taxon>Euteleostomi</taxon>
        <taxon>Actinopterygii</taxon>
        <taxon>Neopterygii</taxon>
        <taxon>Teleostei</taxon>
        <taxon>Protacanthopterygii</taxon>
        <taxon>Esociformes</taxon>
        <taxon>Umbridae</taxon>
        <taxon>Umbra</taxon>
    </lineage>
</organism>
<comment type="caution">
    <text evidence="7">The sequence shown here is derived from an EMBL/GenBank/DDBJ whole genome shotgun (WGS) entry which is preliminary data.</text>
</comment>
<dbReference type="AlphaFoldDB" id="A0ABD0W8M5"/>
<evidence type="ECO:0000256" key="4">
    <source>
        <dbReference type="ARBA" id="ARBA00022989"/>
    </source>
</evidence>
<evidence type="ECO:0000313" key="7">
    <source>
        <dbReference type="EMBL" id="KAL0967809.1"/>
    </source>
</evidence>
<sequence>MTKSKDKKREKVSVASEIDLVEERRLRCQDNIEKAEFRRRRDELSDHERQSLEDEITLMNERVQNYDKELENDHCEEVMSPFCHQNSPDQSRHGLH</sequence>
<dbReference type="PANTHER" id="PTHR31759">
    <property type="entry name" value="COILED-COIL DOMAIN-CONTAINING PROTEIN 167"/>
    <property type="match status" value="1"/>
</dbReference>
<protein>
    <recommendedName>
        <fullName evidence="2">Coiled-coil domain-containing protein 167</fullName>
    </recommendedName>
</protein>
<comment type="subcellular location">
    <subcellularLocation>
        <location evidence="1">Membrane</location>
        <topology evidence="1">Single-pass membrane protein</topology>
    </subcellularLocation>
</comment>
<evidence type="ECO:0000256" key="5">
    <source>
        <dbReference type="ARBA" id="ARBA00023054"/>
    </source>
</evidence>
<dbReference type="GO" id="GO:0016020">
    <property type="term" value="C:membrane"/>
    <property type="evidence" value="ECO:0007669"/>
    <property type="project" value="UniProtKB-SubCell"/>
</dbReference>
<evidence type="ECO:0000256" key="3">
    <source>
        <dbReference type="ARBA" id="ARBA00022692"/>
    </source>
</evidence>
<dbReference type="EMBL" id="JAGEUA010000008">
    <property type="protein sequence ID" value="KAL0967809.1"/>
    <property type="molecule type" value="Genomic_DNA"/>
</dbReference>
<dbReference type="InterPro" id="IPR028194">
    <property type="entry name" value="CC167"/>
</dbReference>
<evidence type="ECO:0000313" key="8">
    <source>
        <dbReference type="Proteomes" id="UP001557470"/>
    </source>
</evidence>
<evidence type="ECO:0000256" key="2">
    <source>
        <dbReference type="ARBA" id="ARBA00022350"/>
    </source>
</evidence>